<reference evidence="2 3" key="1">
    <citation type="journal article" date="2013" name="Genome Announc.">
        <title>Draft Genome Sequence of Sphingobium quisquiliarum Strain P25T, a Novel Hexachlorocyclohexane (HCH)-Degrading Bacterium Isolated from an HCH Dumpsite.</title>
        <authorList>
            <person name="Kumar Singh A."/>
            <person name="Sangwan N."/>
            <person name="Sharma A."/>
            <person name="Gupta V."/>
            <person name="Khurana J.P."/>
            <person name="Lal R."/>
        </authorList>
    </citation>
    <scope>NUCLEOTIDE SEQUENCE [LARGE SCALE GENOMIC DNA]</scope>
    <source>
        <strain evidence="2 3">P25</strain>
    </source>
</reference>
<evidence type="ECO:0000313" key="2">
    <source>
        <dbReference type="EMBL" id="EQB12554.1"/>
    </source>
</evidence>
<dbReference type="PATRIC" id="fig|1329909.3.peg.475"/>
<keyword evidence="2" id="KW-0808">Transferase</keyword>
<evidence type="ECO:0000259" key="1">
    <source>
        <dbReference type="Pfam" id="PF08241"/>
    </source>
</evidence>
<dbReference type="EMBL" id="ATHO01000017">
    <property type="protein sequence ID" value="EQB12554.1"/>
    <property type="molecule type" value="Genomic_DNA"/>
</dbReference>
<accession>T0IS94</accession>
<dbReference type="InterPro" id="IPR029063">
    <property type="entry name" value="SAM-dependent_MTases_sf"/>
</dbReference>
<comment type="caution">
    <text evidence="2">The sequence shown here is derived from an EMBL/GenBank/DDBJ whole genome shotgun (WGS) entry which is preliminary data.</text>
</comment>
<dbReference type="InterPro" id="IPR013216">
    <property type="entry name" value="Methyltransf_11"/>
</dbReference>
<dbReference type="GO" id="GO:0032259">
    <property type="term" value="P:methylation"/>
    <property type="evidence" value="ECO:0007669"/>
    <property type="project" value="UniProtKB-KW"/>
</dbReference>
<sequence length="259" mass="28019">MNSGRKQRISDAFGAAADHYDDHAGPQRAAAALVADLAHRQMPGPVERILEIGCGTGILTRDIQRRWPAAELVVTDLSPEMLAKAAKGGLVAGRFLPMDGEAPVFEGEWFDLILSNLAFQWFDRLEDAIARLTKLLRPGGSLIFSTMGAESFARWRAAHEACGLTPGVPDYPRLDDLRAMLGAYEDAFAFDEDYVLSCGGARGLIAHLKGIGAVVPSDGRKPLPPRELRRVMEAFDRSGGDDAYQLLFGRVTRVALAGG</sequence>
<keyword evidence="2" id="KW-0489">Methyltransferase</keyword>
<gene>
    <name evidence="2" type="ORF">L288_02535</name>
</gene>
<name>T0IS94_9SPHN</name>
<dbReference type="AlphaFoldDB" id="T0IS94"/>
<dbReference type="PANTHER" id="PTHR43861">
    <property type="entry name" value="TRANS-ACONITATE 2-METHYLTRANSFERASE-RELATED"/>
    <property type="match status" value="1"/>
</dbReference>
<dbReference type="RefSeq" id="WP_021236824.1">
    <property type="nucleotide sequence ID" value="NZ_ATHO01000017.1"/>
</dbReference>
<dbReference type="Proteomes" id="UP000015525">
    <property type="component" value="Unassembled WGS sequence"/>
</dbReference>
<dbReference type="CDD" id="cd02440">
    <property type="entry name" value="AdoMet_MTases"/>
    <property type="match status" value="1"/>
</dbReference>
<feature type="domain" description="Methyltransferase type 11" evidence="1">
    <location>
        <begin position="50"/>
        <end position="144"/>
    </location>
</feature>
<dbReference type="PANTHER" id="PTHR43861:SF1">
    <property type="entry name" value="TRANS-ACONITATE 2-METHYLTRANSFERASE"/>
    <property type="match status" value="1"/>
</dbReference>
<dbReference type="GO" id="GO:0008757">
    <property type="term" value="F:S-adenosylmethionine-dependent methyltransferase activity"/>
    <property type="evidence" value="ECO:0007669"/>
    <property type="project" value="InterPro"/>
</dbReference>
<organism evidence="2 3">
    <name type="scientific">Sphingobium quisquiliarum P25</name>
    <dbReference type="NCBI Taxonomy" id="1329909"/>
    <lineage>
        <taxon>Bacteria</taxon>
        <taxon>Pseudomonadati</taxon>
        <taxon>Pseudomonadota</taxon>
        <taxon>Alphaproteobacteria</taxon>
        <taxon>Sphingomonadales</taxon>
        <taxon>Sphingomonadaceae</taxon>
        <taxon>Sphingobium</taxon>
    </lineage>
</organism>
<protein>
    <submittedName>
        <fullName evidence="2">SAM-dependent methyltransferase</fullName>
    </submittedName>
</protein>
<dbReference type="SUPFAM" id="SSF53335">
    <property type="entry name" value="S-adenosyl-L-methionine-dependent methyltransferases"/>
    <property type="match status" value="1"/>
</dbReference>
<dbReference type="Gene3D" id="3.40.50.150">
    <property type="entry name" value="Vaccinia Virus protein VP39"/>
    <property type="match status" value="1"/>
</dbReference>
<dbReference type="Pfam" id="PF08241">
    <property type="entry name" value="Methyltransf_11"/>
    <property type="match status" value="1"/>
</dbReference>
<evidence type="ECO:0000313" key="3">
    <source>
        <dbReference type="Proteomes" id="UP000015525"/>
    </source>
</evidence>
<keyword evidence="3" id="KW-1185">Reference proteome</keyword>
<proteinExistence type="predicted"/>